<keyword evidence="4" id="KW-1185">Reference proteome</keyword>
<dbReference type="RefSeq" id="XP_022664116.1">
    <property type="nucleotide sequence ID" value="XM_022808381.1"/>
</dbReference>
<feature type="region of interest" description="Disordered" evidence="1">
    <location>
        <begin position="310"/>
        <end position="349"/>
    </location>
</feature>
<dbReference type="KEGG" id="vde:111251637"/>
<dbReference type="GeneID" id="111251637"/>
<evidence type="ECO:0000256" key="2">
    <source>
        <dbReference type="SAM" id="SignalP"/>
    </source>
</evidence>
<dbReference type="Proteomes" id="UP000594260">
    <property type="component" value="Unplaced"/>
</dbReference>
<organism evidence="3 4">
    <name type="scientific">Varroa destructor</name>
    <name type="common">Honeybee mite</name>
    <dbReference type="NCBI Taxonomy" id="109461"/>
    <lineage>
        <taxon>Eukaryota</taxon>
        <taxon>Metazoa</taxon>
        <taxon>Ecdysozoa</taxon>
        <taxon>Arthropoda</taxon>
        <taxon>Chelicerata</taxon>
        <taxon>Arachnida</taxon>
        <taxon>Acari</taxon>
        <taxon>Parasitiformes</taxon>
        <taxon>Mesostigmata</taxon>
        <taxon>Gamasina</taxon>
        <taxon>Dermanyssoidea</taxon>
        <taxon>Varroidae</taxon>
        <taxon>Varroa</taxon>
    </lineage>
</organism>
<reference evidence="3" key="1">
    <citation type="submission" date="2021-01" db="UniProtKB">
        <authorList>
            <consortium name="EnsemblMetazoa"/>
        </authorList>
    </citation>
    <scope>IDENTIFICATION</scope>
</reference>
<feature type="region of interest" description="Disordered" evidence="1">
    <location>
        <begin position="168"/>
        <end position="276"/>
    </location>
</feature>
<feature type="chain" id="PRO_5029468633" evidence="2">
    <location>
        <begin position="21"/>
        <end position="529"/>
    </location>
</feature>
<feature type="signal peptide" evidence="2">
    <location>
        <begin position="1"/>
        <end position="20"/>
    </location>
</feature>
<dbReference type="AlphaFoldDB" id="A0A7M7KCC2"/>
<protein>
    <submittedName>
        <fullName evidence="3">Uncharacterized protein</fullName>
    </submittedName>
</protein>
<evidence type="ECO:0000313" key="4">
    <source>
        <dbReference type="Proteomes" id="UP000594260"/>
    </source>
</evidence>
<proteinExistence type="predicted"/>
<keyword evidence="2" id="KW-0732">Signal</keyword>
<evidence type="ECO:0000313" key="3">
    <source>
        <dbReference type="EnsemblMetazoa" id="XP_022664116"/>
    </source>
</evidence>
<feature type="compositionally biased region" description="Polar residues" evidence="1">
    <location>
        <begin position="400"/>
        <end position="426"/>
    </location>
</feature>
<feature type="compositionally biased region" description="Polar residues" evidence="1">
    <location>
        <begin position="310"/>
        <end position="321"/>
    </location>
</feature>
<sequence length="529" mass="59079">MTKLNLTWGLLVFLFYAVFGFEAKANHEKLIVRHRPGKNDINDESFRKFVTVPAPKFTECLSHPHKEDAFMVCQNEEGKLSIIIPLVKDKLKNPVKVTRHIKSTAKTSIAPRAGNGTQIRELDLPYIQQEGNADGEETTLDEYATLDPWTLEPDSKPLRTMNVSTKEFLPKDSGVQEFPVKSQPKVQNSHTTSVKPQPTKQSAHTTSVKSQPTKLNAHTASVKPQPTKQSTHTTPVKHQPTKQSTNTTSVKHQPTKQSAHNSSVKPEPTKLSAHTGSVEPVLSVLNAHTTSVKPQPTKLNTHIPSVKLKPTNQSAYTTSKATKPVQIKNESHEKSFKQEQKKESLGNTTRRYHYTSGDAEVPKSSTLQLHSIKLPLEPLIENDKKVEIPKALYHLKSTSEKPYTSTKRSSTRNMPAETSSKGSPGSEQRELEDLQTLTSIAQGINELKARSFNFAHESHLLPRAKTSRPFTEEGEGSARFTGCRTSIIMGDFRQLICENNLVKGQSVHLFLHQNDDPIYFQKFIDSKGK</sequence>
<feature type="region of interest" description="Disordered" evidence="1">
    <location>
        <begin position="399"/>
        <end position="431"/>
    </location>
</feature>
<accession>A0A7M7KCC2</accession>
<evidence type="ECO:0000256" key="1">
    <source>
        <dbReference type="SAM" id="MobiDB-lite"/>
    </source>
</evidence>
<dbReference type="InParanoid" id="A0A7M7KCC2"/>
<feature type="compositionally biased region" description="Basic and acidic residues" evidence="1">
    <location>
        <begin position="329"/>
        <end position="344"/>
    </location>
</feature>
<dbReference type="EnsemblMetazoa" id="XM_022808381">
    <property type="protein sequence ID" value="XP_022664116"/>
    <property type="gene ID" value="LOC111251637"/>
</dbReference>
<feature type="compositionally biased region" description="Polar residues" evidence="1">
    <location>
        <begin position="184"/>
        <end position="264"/>
    </location>
</feature>
<name>A0A7M7KCC2_VARDE</name>